<dbReference type="Gene3D" id="2.170.270.10">
    <property type="entry name" value="SET domain"/>
    <property type="match status" value="1"/>
</dbReference>
<dbReference type="PANTHER" id="PTHR46455:SF7">
    <property type="entry name" value="RE12806P"/>
    <property type="match status" value="1"/>
</dbReference>
<dbReference type="OrthoDB" id="265717at2759"/>
<dbReference type="AlphaFoldDB" id="A0A0L0BZC7"/>
<evidence type="ECO:0000313" key="1">
    <source>
        <dbReference type="EMBL" id="KNC25365.1"/>
    </source>
</evidence>
<dbReference type="STRING" id="7375.A0A0L0BZC7"/>
<dbReference type="Proteomes" id="UP000037069">
    <property type="component" value="Unassembled WGS sequence"/>
</dbReference>
<dbReference type="Gene3D" id="6.10.140.2220">
    <property type="match status" value="1"/>
</dbReference>
<dbReference type="PANTHER" id="PTHR46455">
    <property type="entry name" value="SET AND MYND DOMAIN CONTAINING, ARTHROPOD-SPECIFIC, MEMBER 4, ISOFORM A"/>
    <property type="match status" value="1"/>
</dbReference>
<dbReference type="EMBL" id="JRES01001119">
    <property type="protein sequence ID" value="KNC25365.1"/>
    <property type="molecule type" value="Genomic_DNA"/>
</dbReference>
<gene>
    <name evidence="1" type="ORF">FF38_07617</name>
</gene>
<comment type="caution">
    <text evidence="1">The sequence shown here is derived from an EMBL/GenBank/DDBJ whole genome shotgun (WGS) entry which is preliminary data.</text>
</comment>
<protein>
    <submittedName>
        <fullName evidence="1">Uncharacterized protein</fullName>
    </submittedName>
</protein>
<dbReference type="Gene3D" id="1.10.220.160">
    <property type="match status" value="1"/>
</dbReference>
<sequence>ELLENSSKIIELQELTTNIPNKPLNRPVINVTPMSAKQNSCGEMFKSRIEFNPRFGRSLVTSEHVRKGEVVVDELPFAWGPKQNSGIVCLGCYRDLQFDEDGDSMDRCAKCDWPLCGECEESRDHQGECKIFSEANVRFAGNVGEDGVCTQLDCITPLSPVLGRYLINGSNITNSGDVLIEELPFAYGPKCNSPFVCLECYCDINCDSTNDDRCPKCGWPLCGECQQNEKSKKYHENNECLVFSKAKMKFYNMLSDAKSCPQLDCVTPLRVLLAKEANPERWEREVAPMEYHDKERRENSDIWHADLVNIAQYLRGPCKLGERFSEDLIMQVVGILEVNAFEAKSLQGFPLRALYPITGILSHNCVPNTMRSIYPSEDYRIRLRAMVDLEPGQQLQHSYSYTLNGTSQRQEHLKAGKFFTCDCKRCKDPTELGTNFSTFKCSKCEDGWLLWSDPLDPNTVWKCTLCEFKTSSDAIRRALAVIQAEVAELQATEMSATRLQETEKLLKKYRVVLHPLHFIMISLKQNLIEMYGRVKEYEMVELPDILLERKEELCRQVLRVMNVFEPGLSRMRAMILYELHVPVVLLAKSGFIAEVLTGRKLKEKLSEAIDILKECVEILQHEDPQSQEGVLGLIAKQAMEQLTLSVEGLGDC</sequence>
<accession>A0A0L0BZC7</accession>
<name>A0A0L0BZC7_LUCCU</name>
<dbReference type="OMA" id="PLCLECC"/>
<organism evidence="1 2">
    <name type="scientific">Lucilia cuprina</name>
    <name type="common">Green bottle fly</name>
    <name type="synonym">Australian sheep blowfly</name>
    <dbReference type="NCBI Taxonomy" id="7375"/>
    <lineage>
        <taxon>Eukaryota</taxon>
        <taxon>Metazoa</taxon>
        <taxon>Ecdysozoa</taxon>
        <taxon>Arthropoda</taxon>
        <taxon>Hexapoda</taxon>
        <taxon>Insecta</taxon>
        <taxon>Pterygota</taxon>
        <taxon>Neoptera</taxon>
        <taxon>Endopterygota</taxon>
        <taxon>Diptera</taxon>
        <taxon>Brachycera</taxon>
        <taxon>Muscomorpha</taxon>
        <taxon>Oestroidea</taxon>
        <taxon>Calliphoridae</taxon>
        <taxon>Luciliinae</taxon>
        <taxon>Lucilia</taxon>
    </lineage>
</organism>
<dbReference type="InterPro" id="IPR053010">
    <property type="entry name" value="SET_SmydA-8"/>
</dbReference>
<keyword evidence="2" id="KW-1185">Reference proteome</keyword>
<feature type="non-terminal residue" evidence="1">
    <location>
        <position position="1"/>
    </location>
</feature>
<reference evidence="1 2" key="1">
    <citation type="journal article" date="2015" name="Nat. Commun.">
        <title>Lucilia cuprina genome unlocks parasitic fly biology to underpin future interventions.</title>
        <authorList>
            <person name="Anstead C.A."/>
            <person name="Korhonen P.K."/>
            <person name="Young N.D."/>
            <person name="Hall R.S."/>
            <person name="Jex A.R."/>
            <person name="Murali S.C."/>
            <person name="Hughes D.S."/>
            <person name="Lee S.F."/>
            <person name="Perry T."/>
            <person name="Stroehlein A.J."/>
            <person name="Ansell B.R."/>
            <person name="Breugelmans B."/>
            <person name="Hofmann A."/>
            <person name="Qu J."/>
            <person name="Dugan S."/>
            <person name="Lee S.L."/>
            <person name="Chao H."/>
            <person name="Dinh H."/>
            <person name="Han Y."/>
            <person name="Doddapaneni H.V."/>
            <person name="Worley K.C."/>
            <person name="Muzny D.M."/>
            <person name="Ioannidis P."/>
            <person name="Waterhouse R.M."/>
            <person name="Zdobnov E.M."/>
            <person name="James P.J."/>
            <person name="Bagnall N.H."/>
            <person name="Kotze A.C."/>
            <person name="Gibbs R.A."/>
            <person name="Richards S."/>
            <person name="Batterham P."/>
            <person name="Gasser R.B."/>
        </authorList>
    </citation>
    <scope>NUCLEOTIDE SEQUENCE [LARGE SCALE GENOMIC DNA]</scope>
    <source>
        <strain evidence="1 2">LS</strain>
        <tissue evidence="1">Full body</tissue>
    </source>
</reference>
<dbReference type="InterPro" id="IPR046341">
    <property type="entry name" value="SET_dom_sf"/>
</dbReference>
<dbReference type="CDD" id="cd20071">
    <property type="entry name" value="SET_SMYD"/>
    <property type="match status" value="1"/>
</dbReference>
<evidence type="ECO:0000313" key="2">
    <source>
        <dbReference type="Proteomes" id="UP000037069"/>
    </source>
</evidence>
<dbReference type="SUPFAM" id="SSF82199">
    <property type="entry name" value="SET domain"/>
    <property type="match status" value="1"/>
</dbReference>
<proteinExistence type="predicted"/>